<comment type="subcellular location">
    <subcellularLocation>
        <location evidence="1">Nucleus</location>
    </subcellularLocation>
</comment>
<feature type="compositionally biased region" description="Basic and acidic residues" evidence="18">
    <location>
        <begin position="327"/>
        <end position="338"/>
    </location>
</feature>
<dbReference type="PROSITE" id="PS51192">
    <property type="entry name" value="HELICASE_ATP_BIND_1"/>
    <property type="match status" value="1"/>
</dbReference>
<dbReference type="InterPro" id="IPR027417">
    <property type="entry name" value="P-loop_NTPase"/>
</dbReference>
<dbReference type="CDD" id="cd18000">
    <property type="entry name" value="DEXHc_ERCC6"/>
    <property type="match status" value="1"/>
</dbReference>
<evidence type="ECO:0000313" key="22">
    <source>
        <dbReference type="Proteomes" id="UP000291343"/>
    </source>
</evidence>
<feature type="domain" description="Helicase ATP-binding" evidence="19">
    <location>
        <begin position="494"/>
        <end position="670"/>
    </location>
</feature>
<accession>A0A482XSB6</accession>
<evidence type="ECO:0000256" key="10">
    <source>
        <dbReference type="ARBA" id="ARBA00023242"/>
    </source>
</evidence>
<evidence type="ECO:0000256" key="12">
    <source>
        <dbReference type="ARBA" id="ARBA00023306"/>
    </source>
</evidence>
<keyword evidence="11" id="KW-0469">Meiosis</keyword>
<evidence type="ECO:0000256" key="7">
    <source>
        <dbReference type="ARBA" id="ARBA00022801"/>
    </source>
</evidence>
<dbReference type="EMBL" id="QKKF02000897">
    <property type="protein sequence ID" value="RZF48893.1"/>
    <property type="molecule type" value="Genomic_DNA"/>
</dbReference>
<dbReference type="InterPro" id="IPR000330">
    <property type="entry name" value="SNF2_N"/>
</dbReference>
<keyword evidence="6" id="KW-0498">Mitosis</keyword>
<keyword evidence="9" id="KW-0067">ATP-binding</keyword>
<evidence type="ECO:0000256" key="11">
    <source>
        <dbReference type="ARBA" id="ARBA00023254"/>
    </source>
</evidence>
<feature type="compositionally biased region" description="Low complexity" evidence="18">
    <location>
        <begin position="1083"/>
        <end position="1096"/>
    </location>
</feature>
<dbReference type="GO" id="GO:0005524">
    <property type="term" value="F:ATP binding"/>
    <property type="evidence" value="ECO:0007669"/>
    <property type="project" value="UniProtKB-KW"/>
</dbReference>
<dbReference type="GO" id="GO:0008094">
    <property type="term" value="F:ATP-dependent activity, acting on DNA"/>
    <property type="evidence" value="ECO:0007669"/>
    <property type="project" value="TreeGrafter"/>
</dbReference>
<dbReference type="InterPro" id="IPR001650">
    <property type="entry name" value="Helicase_C-like"/>
</dbReference>
<feature type="compositionally biased region" description="Low complexity" evidence="18">
    <location>
        <begin position="1320"/>
        <end position="1336"/>
    </location>
</feature>
<evidence type="ECO:0000256" key="1">
    <source>
        <dbReference type="ARBA" id="ARBA00004123"/>
    </source>
</evidence>
<feature type="compositionally biased region" description="Basic residues" evidence="18">
    <location>
        <begin position="1177"/>
        <end position="1193"/>
    </location>
</feature>
<sequence length="1428" mass="161752">MEANDEEEDKEIHELFVNDLNDLKTKIKQEKFDETVYAKVGNSISDHDVPSTSRGVAVNDGEVDELFVDNLQLFKTNIKKEILEHENVPVSIANHDVPSTSQSSQPFDAGMSCSTLVQPPIKEELVIKEETLDMESADDSLKETMKKFQVDRSAIPEIAKSEQASELQGLEGLSVYNQETFEAAILKQVDNALTGGSQTDEVDQQTEDAENEASFPLLDIGRSGETDMERSIRLGEMTPFGTTLQDQTSKRTEPKEKGDLKDVIQGLEKYFENQEKMTRKQNNRKRDAQKEKSVAPLKKPKLGQGKNPLDRKVLNRDGNKKKRKKKENLGTKTAKDNDDTPGTVCGEDNYFHKDDTGSEYAPSSDGEWYSSDDNKNHVKPKSVPKSATKRSTRKYKLPGGKLPEDWRSDDSDWESSDEEYRRKLKHSKKELDDGDIDLYRHRIMEWEKENGKSADDVINMDSDQYHEFDSGFKIPLELWDKLYNYQRVGVRWMWELDRQCCGGILGDEMGLGKTIQMIAFLAGLHCSQMKDKDTGYRGLGPSIIVCPTTVMHQWVKEFHKWFPFLRVAVLHDSGTYTGKNKEDMVQKLYRSQRGILILSYTGAVHFKEMLTTRRWHYVILDEGHKIRNPDAQVTLVLKQLTTSHRLLLTGSPMQNNLKELWSLFDFIFPGKLGTLPVFMAEFAVPITQGGYANASEVQVVTAYKCATVLRDTISPFLLRRMKADVRAGVNLPDKNEQVLFCRLTDEQRSLYKSYVGSDEVERILRGHMQIFLGLIALRKICNHPDLYSGGPKLFEGESADKLPEEERYGHWSRSGKMIVVETLLKLWKKQNHRVLLFTQGTQMLCILEAFVKSCGYKYLKLDGGTSISARQPLIDKFNQDTSYFVMVLTTRVGGLGVNLTGANRVVIFDPDWNPATDTQARERAWRIGQTQPVTIYRLITAGTIEEKMYHRQIFKQFLSNKVLKDPRQRRFFKSNDLFELFTLKETETEGSTETSAIFAGTGSEVKLDPNKRYRSAKKEIKPREMAENPSLTFSKTKIENMKKLAQQLSMKLSGMSSKTPIQNVDNSLNAVNNEITPNENESTDVNSNVSDGNNVDNDVESLKENDVGSNVEEDIENKNVNSNVSVKIEKTIVNSDAKEDLEQMSVNSSSEIVIKKELEEASTSSSVKKQIDDNQSLKKKHRKHKKHKKHKKFKDIEFEGETVPHLVQHETSTGSKPEDEESRNLATQDEYVLKKLFDKSGLQTAMKHDSIMEGGPSDYAIVECEADKVAKEAVEALKKSRRECWRASAGVPTFTGQNGAIRQSSEARSRFGPKKVIRPGSASATSPSASGSGNSALTMSSADLIKRIRERNLMKLPEDSDIRLLNDIREFILANGGTALTDQLVNKFQARLPACKSPVFKSLLSKISVFYRAPDKKGYWTLRDEFSW</sequence>
<evidence type="ECO:0000256" key="15">
    <source>
        <dbReference type="ARBA" id="ARBA00071998"/>
    </source>
</evidence>
<keyword evidence="7" id="KW-0378">Hydrolase</keyword>
<organism evidence="21 22">
    <name type="scientific">Laodelphax striatellus</name>
    <name type="common">Small brown planthopper</name>
    <name type="synonym">Delphax striatella</name>
    <dbReference type="NCBI Taxonomy" id="195883"/>
    <lineage>
        <taxon>Eukaryota</taxon>
        <taxon>Metazoa</taxon>
        <taxon>Ecdysozoa</taxon>
        <taxon>Arthropoda</taxon>
        <taxon>Hexapoda</taxon>
        <taxon>Insecta</taxon>
        <taxon>Pterygota</taxon>
        <taxon>Neoptera</taxon>
        <taxon>Paraneoptera</taxon>
        <taxon>Hemiptera</taxon>
        <taxon>Auchenorrhyncha</taxon>
        <taxon>Fulgoroidea</taxon>
        <taxon>Delphacidae</taxon>
        <taxon>Criomorphinae</taxon>
        <taxon>Laodelphax</taxon>
    </lineage>
</organism>
<dbReference type="Gene3D" id="3.40.50.300">
    <property type="entry name" value="P-loop containing nucleotide triphosphate hydrolases"/>
    <property type="match status" value="1"/>
</dbReference>
<dbReference type="STRING" id="195883.A0A482XSB6"/>
<dbReference type="CDD" id="cd22254">
    <property type="entry name" value="CSB_WHD"/>
    <property type="match status" value="1"/>
</dbReference>
<evidence type="ECO:0000313" key="21">
    <source>
        <dbReference type="EMBL" id="RZF48893.1"/>
    </source>
</evidence>
<dbReference type="SMR" id="A0A482XSB6"/>
<evidence type="ECO:0000256" key="17">
    <source>
        <dbReference type="ARBA" id="ARBA00079118"/>
    </source>
</evidence>
<dbReference type="FunFam" id="3.40.50.300:FF:000863">
    <property type="entry name" value="DNA excision repair protein ERCC-6"/>
    <property type="match status" value="1"/>
</dbReference>
<dbReference type="InterPro" id="IPR038718">
    <property type="entry name" value="SNF2-like_sf"/>
</dbReference>
<protein>
    <recommendedName>
        <fullName evidence="15">DNA excision repair protein ERCC-6</fullName>
    </recommendedName>
    <alternativeName>
        <fullName evidence="16">ATP-dependent helicase ERCC6</fullName>
    </alternativeName>
    <alternativeName>
        <fullName evidence="17">Cockayne syndrome protein CSB</fullName>
    </alternativeName>
    <alternativeName>
        <fullName evidence="3">DNA repair and recombination protein RAD54-like</fullName>
    </alternativeName>
    <alternativeName>
        <fullName evidence="14">Protein okra</fullName>
    </alternativeName>
</protein>
<name>A0A482XSB6_LAOST</name>
<dbReference type="PANTHER" id="PTHR45629">
    <property type="entry name" value="SNF2/RAD54 FAMILY MEMBER"/>
    <property type="match status" value="1"/>
</dbReference>
<feature type="compositionally biased region" description="Polar residues" evidence="18">
    <location>
        <begin position="1295"/>
        <end position="1306"/>
    </location>
</feature>
<dbReference type="SMART" id="SM00487">
    <property type="entry name" value="DEXDc"/>
    <property type="match status" value="1"/>
</dbReference>
<feature type="region of interest" description="Disordered" evidence="18">
    <location>
        <begin position="233"/>
        <end position="413"/>
    </location>
</feature>
<dbReference type="CDD" id="cd18793">
    <property type="entry name" value="SF2_C_SNF"/>
    <property type="match status" value="1"/>
</dbReference>
<evidence type="ECO:0000256" key="14">
    <source>
        <dbReference type="ARBA" id="ARBA00029956"/>
    </source>
</evidence>
<feature type="compositionally biased region" description="Basic residues" evidence="18">
    <location>
        <begin position="377"/>
        <end position="396"/>
    </location>
</feature>
<dbReference type="InterPro" id="IPR049730">
    <property type="entry name" value="SNF2/RAD54-like_C"/>
</dbReference>
<feature type="region of interest" description="Disordered" evidence="18">
    <location>
        <begin position="1076"/>
        <end position="1100"/>
    </location>
</feature>
<gene>
    <name evidence="21" type="ORF">LSTR_LSTR003273</name>
</gene>
<dbReference type="Pfam" id="PF00271">
    <property type="entry name" value="Helicase_C"/>
    <property type="match status" value="1"/>
</dbReference>
<dbReference type="FunFam" id="3.40.50.10810:FF:000042">
    <property type="entry name" value="SNF2 family helicase-like protein"/>
    <property type="match status" value="1"/>
</dbReference>
<dbReference type="OrthoDB" id="413460at2759"/>
<dbReference type="InParanoid" id="A0A482XSB6"/>
<dbReference type="Pfam" id="PF00176">
    <property type="entry name" value="SNF2-rel_dom"/>
    <property type="match status" value="1"/>
</dbReference>
<dbReference type="PROSITE" id="PS51194">
    <property type="entry name" value="HELICASE_CTER"/>
    <property type="match status" value="1"/>
</dbReference>
<keyword evidence="4" id="KW-0132">Cell division</keyword>
<keyword evidence="22" id="KW-1185">Reference proteome</keyword>
<feature type="compositionally biased region" description="Basic and acidic residues" evidence="18">
    <location>
        <begin position="308"/>
        <end position="318"/>
    </location>
</feature>
<dbReference type="PANTHER" id="PTHR45629:SF7">
    <property type="entry name" value="DNA EXCISION REPAIR PROTEIN ERCC-6-RELATED"/>
    <property type="match status" value="1"/>
</dbReference>
<keyword evidence="10" id="KW-0539">Nucleus</keyword>
<keyword evidence="5" id="KW-0547">Nucleotide-binding</keyword>
<evidence type="ECO:0000256" key="8">
    <source>
        <dbReference type="ARBA" id="ARBA00022806"/>
    </source>
</evidence>
<dbReference type="GO" id="GO:0051301">
    <property type="term" value="P:cell division"/>
    <property type="evidence" value="ECO:0007669"/>
    <property type="project" value="UniProtKB-KW"/>
</dbReference>
<evidence type="ECO:0000256" key="3">
    <source>
        <dbReference type="ARBA" id="ARBA00015341"/>
    </source>
</evidence>
<evidence type="ECO:0000256" key="6">
    <source>
        <dbReference type="ARBA" id="ARBA00022776"/>
    </source>
</evidence>
<dbReference type="SUPFAM" id="SSF52540">
    <property type="entry name" value="P-loop containing nucleoside triphosphate hydrolases"/>
    <property type="match status" value="2"/>
</dbReference>
<keyword evidence="8" id="KW-0347">Helicase</keyword>
<dbReference type="GO" id="GO:0004386">
    <property type="term" value="F:helicase activity"/>
    <property type="evidence" value="ECO:0007669"/>
    <property type="project" value="UniProtKB-KW"/>
</dbReference>
<evidence type="ECO:0000256" key="13">
    <source>
        <dbReference type="ARBA" id="ARBA00024776"/>
    </source>
</evidence>
<dbReference type="GO" id="GO:0051321">
    <property type="term" value="P:meiotic cell cycle"/>
    <property type="evidence" value="ECO:0007669"/>
    <property type="project" value="UniProtKB-KW"/>
</dbReference>
<feature type="domain" description="Helicase C-terminal" evidence="20">
    <location>
        <begin position="819"/>
        <end position="978"/>
    </location>
</feature>
<comment type="subunit">
    <text evidence="2">Interacts (via N-terminus) with spn-A/Rad51.</text>
</comment>
<comment type="caution">
    <text evidence="21">The sequence shown here is derived from an EMBL/GenBank/DDBJ whole genome shotgun (WGS) entry which is preliminary data.</text>
</comment>
<evidence type="ECO:0000256" key="18">
    <source>
        <dbReference type="SAM" id="MobiDB-lite"/>
    </source>
</evidence>
<feature type="region of interest" description="Disordered" evidence="18">
    <location>
        <begin position="1159"/>
        <end position="1225"/>
    </location>
</feature>
<evidence type="ECO:0000256" key="9">
    <source>
        <dbReference type="ARBA" id="ARBA00022840"/>
    </source>
</evidence>
<evidence type="ECO:0000256" key="2">
    <source>
        <dbReference type="ARBA" id="ARBA00011467"/>
    </source>
</evidence>
<feature type="compositionally biased region" description="Basic and acidic residues" evidence="18">
    <location>
        <begin position="269"/>
        <end position="293"/>
    </location>
</feature>
<evidence type="ECO:0000259" key="20">
    <source>
        <dbReference type="PROSITE" id="PS51194"/>
    </source>
</evidence>
<reference evidence="21 22" key="1">
    <citation type="journal article" date="2017" name="Gigascience">
        <title>Genome sequence of the small brown planthopper, Laodelphax striatellus.</title>
        <authorList>
            <person name="Zhu J."/>
            <person name="Jiang F."/>
            <person name="Wang X."/>
            <person name="Yang P."/>
            <person name="Bao Y."/>
            <person name="Zhao W."/>
            <person name="Wang W."/>
            <person name="Lu H."/>
            <person name="Wang Q."/>
            <person name="Cui N."/>
            <person name="Li J."/>
            <person name="Chen X."/>
            <person name="Luo L."/>
            <person name="Yu J."/>
            <person name="Kang L."/>
            <person name="Cui F."/>
        </authorList>
    </citation>
    <scope>NUCLEOTIDE SEQUENCE [LARGE SCALE GENOMIC DNA]</scope>
    <source>
        <strain evidence="21">Lst14</strain>
    </source>
</reference>
<comment type="function">
    <text evidence="13">Involved in mitotic DNA repair and meiotic recombination. Functions in the recombinational DNA repair pathway. Essential for interhomolog gene conversion (GC), but may have a less important role in intersister GC than spn-A/Rad51. In the presence of DNA, spn-A/Rad51 enhances the ATPase activity of okr/Rad54.</text>
</comment>
<keyword evidence="12" id="KW-0131">Cell cycle</keyword>
<dbReference type="Gene3D" id="3.40.50.10810">
    <property type="entry name" value="Tandem AAA-ATPase domain"/>
    <property type="match status" value="1"/>
</dbReference>
<dbReference type="InterPro" id="IPR050496">
    <property type="entry name" value="SNF2_RAD54_helicase_repair"/>
</dbReference>
<dbReference type="InterPro" id="IPR014001">
    <property type="entry name" value="Helicase_ATP-bd"/>
</dbReference>
<evidence type="ECO:0000256" key="4">
    <source>
        <dbReference type="ARBA" id="ARBA00022618"/>
    </source>
</evidence>
<dbReference type="GO" id="GO:0005634">
    <property type="term" value="C:nucleus"/>
    <property type="evidence" value="ECO:0007669"/>
    <property type="project" value="UniProtKB-SubCell"/>
</dbReference>
<evidence type="ECO:0000259" key="19">
    <source>
        <dbReference type="PROSITE" id="PS51192"/>
    </source>
</evidence>
<evidence type="ECO:0000256" key="5">
    <source>
        <dbReference type="ARBA" id="ARBA00022741"/>
    </source>
</evidence>
<dbReference type="Proteomes" id="UP000291343">
    <property type="component" value="Unassembled WGS sequence"/>
</dbReference>
<feature type="region of interest" description="Disordered" evidence="18">
    <location>
        <begin position="1295"/>
        <end position="1336"/>
    </location>
</feature>
<feature type="compositionally biased region" description="Basic and acidic residues" evidence="18">
    <location>
        <begin position="248"/>
        <end position="262"/>
    </location>
</feature>
<proteinExistence type="predicted"/>
<dbReference type="GO" id="GO:0016787">
    <property type="term" value="F:hydrolase activity"/>
    <property type="evidence" value="ECO:0007669"/>
    <property type="project" value="UniProtKB-KW"/>
</dbReference>
<dbReference type="SMART" id="SM00490">
    <property type="entry name" value="HELICc"/>
    <property type="match status" value="1"/>
</dbReference>
<dbReference type="GO" id="GO:0006283">
    <property type="term" value="P:transcription-coupled nucleotide-excision repair"/>
    <property type="evidence" value="ECO:0007669"/>
    <property type="project" value="TreeGrafter"/>
</dbReference>
<evidence type="ECO:0000256" key="16">
    <source>
        <dbReference type="ARBA" id="ARBA00076356"/>
    </source>
</evidence>